<proteinExistence type="predicted"/>
<reference evidence="2 3" key="1">
    <citation type="submission" date="2018-12" db="EMBL/GenBank/DDBJ databases">
        <authorList>
            <consortium name="Pathogen Informatics"/>
        </authorList>
    </citation>
    <scope>NUCLEOTIDE SEQUENCE [LARGE SCALE GENOMIC DNA]</scope>
    <source>
        <strain evidence="2 3">NCTC12967</strain>
    </source>
</reference>
<keyword evidence="2" id="KW-0670">Pyruvate</keyword>
<dbReference type="NCBIfam" id="TIGR03083">
    <property type="entry name" value="maleylpyruvate isomerase family mycothiol-dependent enzyme"/>
    <property type="match status" value="1"/>
</dbReference>
<dbReference type="InterPro" id="IPR034660">
    <property type="entry name" value="DinB/YfiT-like"/>
</dbReference>
<dbReference type="Pfam" id="PF11716">
    <property type="entry name" value="MDMPI_N"/>
    <property type="match status" value="1"/>
</dbReference>
<accession>A0A3S4UD98</accession>
<dbReference type="AlphaFoldDB" id="A0A3S4UD98"/>
<dbReference type="NCBIfam" id="TIGR03086">
    <property type="entry name" value="TIGR03086 family metal-binding protein"/>
    <property type="match status" value="1"/>
</dbReference>
<dbReference type="InterPro" id="IPR017520">
    <property type="entry name" value="CHP03086"/>
</dbReference>
<sequence>MDTRITQFLGHVDTFTRRIANLETDRWENPSPCEGWSAKEVLDHVIDTQRDVFGNRGLELGPRPEGAPHEAWAAHAAAVRSAVTDEETLLATYDSFFGPTTLADTLLSFYRFDLIIHAWDIQRAAGNDLELSDTELAFLETCIPSWGDIFYQDGICKRPVEVPDDADRQTRVLALTGRRC</sequence>
<dbReference type="Proteomes" id="UP000273044">
    <property type="component" value="Chromosome"/>
</dbReference>
<dbReference type="InterPro" id="IPR024344">
    <property type="entry name" value="MDMPI_metal-binding"/>
</dbReference>
<feature type="domain" description="Mycothiol-dependent maleylpyruvate isomerase metal-binding" evidence="1">
    <location>
        <begin position="13"/>
        <end position="88"/>
    </location>
</feature>
<dbReference type="GO" id="GO:0016853">
    <property type="term" value="F:isomerase activity"/>
    <property type="evidence" value="ECO:0007669"/>
    <property type="project" value="UniProtKB-KW"/>
</dbReference>
<dbReference type="GeneID" id="64406104"/>
<dbReference type="RefSeq" id="WP_061788270.1">
    <property type="nucleotide sequence ID" value="NZ_CAUVFX010000003.1"/>
</dbReference>
<gene>
    <name evidence="2" type="ORF">NCTC12967_00614</name>
</gene>
<protein>
    <submittedName>
        <fullName evidence="2">Mycothiol maleylpyruvate isomerase N-terminal domain</fullName>
    </submittedName>
</protein>
<organism evidence="2 3">
    <name type="scientific">Arachnia propionica</name>
    <dbReference type="NCBI Taxonomy" id="1750"/>
    <lineage>
        <taxon>Bacteria</taxon>
        <taxon>Bacillati</taxon>
        <taxon>Actinomycetota</taxon>
        <taxon>Actinomycetes</taxon>
        <taxon>Propionibacteriales</taxon>
        <taxon>Propionibacteriaceae</taxon>
        <taxon>Arachnia</taxon>
    </lineage>
</organism>
<dbReference type="EMBL" id="LR134406">
    <property type="protein sequence ID" value="VEH69347.1"/>
    <property type="molecule type" value="Genomic_DNA"/>
</dbReference>
<name>A0A3S4UD98_9ACTN</name>
<evidence type="ECO:0000259" key="1">
    <source>
        <dbReference type="Pfam" id="PF11716"/>
    </source>
</evidence>
<dbReference type="SUPFAM" id="SSF109854">
    <property type="entry name" value="DinB/YfiT-like putative metalloenzymes"/>
    <property type="match status" value="1"/>
</dbReference>
<dbReference type="Gene3D" id="1.20.120.450">
    <property type="entry name" value="dinb family like domain"/>
    <property type="match status" value="1"/>
</dbReference>
<keyword evidence="3" id="KW-1185">Reference proteome</keyword>
<dbReference type="InterPro" id="IPR017517">
    <property type="entry name" value="Maleyloyr_isom"/>
</dbReference>
<evidence type="ECO:0000313" key="2">
    <source>
        <dbReference type="EMBL" id="VEH69347.1"/>
    </source>
</evidence>
<keyword evidence="2" id="KW-0413">Isomerase</keyword>
<evidence type="ECO:0000313" key="3">
    <source>
        <dbReference type="Proteomes" id="UP000273044"/>
    </source>
</evidence>
<dbReference type="GO" id="GO:0046872">
    <property type="term" value="F:metal ion binding"/>
    <property type="evidence" value="ECO:0007669"/>
    <property type="project" value="InterPro"/>
</dbReference>